<evidence type="ECO:0000313" key="11">
    <source>
        <dbReference type="Proteomes" id="UP000077164"/>
    </source>
</evidence>
<comment type="similarity">
    <text evidence="9">Belongs to the TatA/E family.</text>
</comment>
<dbReference type="PANTHER" id="PTHR42982:SF1">
    <property type="entry name" value="SEC-INDEPENDENT PROTEIN TRANSLOCASE PROTEIN TATA"/>
    <property type="match status" value="1"/>
</dbReference>
<comment type="subunit">
    <text evidence="9">Forms a complex with TatC.</text>
</comment>
<dbReference type="OrthoDB" id="9812812at2"/>
<dbReference type="Gene3D" id="1.20.5.3310">
    <property type="match status" value="1"/>
</dbReference>
<dbReference type="InterPro" id="IPR006312">
    <property type="entry name" value="TatA/E"/>
</dbReference>
<evidence type="ECO:0000256" key="1">
    <source>
        <dbReference type="ARBA" id="ARBA00004162"/>
    </source>
</evidence>
<dbReference type="GO" id="GO:0008320">
    <property type="term" value="F:protein transmembrane transporter activity"/>
    <property type="evidence" value="ECO:0007669"/>
    <property type="project" value="UniProtKB-UniRule"/>
</dbReference>
<keyword evidence="2 9" id="KW-0813">Transport</keyword>
<dbReference type="NCBIfam" id="TIGR01411">
    <property type="entry name" value="tatAE"/>
    <property type="match status" value="1"/>
</dbReference>
<evidence type="ECO:0000256" key="7">
    <source>
        <dbReference type="ARBA" id="ARBA00023010"/>
    </source>
</evidence>
<gene>
    <name evidence="9" type="primary">tatA</name>
    <name evidence="10" type="ORF">FBFR_01560</name>
</gene>
<protein>
    <recommendedName>
        <fullName evidence="9">Sec-independent protein translocase protein TatA</fullName>
    </recommendedName>
</protein>
<sequence>MGRLGVTEILVILAIVLLLFGGKKIPELMKGLGSGIKEFKNAAKDGQPADKKEEETK</sequence>
<keyword evidence="8 9" id="KW-0472">Membrane</keyword>
<reference evidence="10 11" key="1">
    <citation type="submission" date="2016-03" db="EMBL/GenBank/DDBJ databases">
        <title>Draft genome sequence of Flavobacterium fryxellicola DSM 16209.</title>
        <authorList>
            <person name="Shin S.-K."/>
            <person name="Yi H."/>
        </authorList>
    </citation>
    <scope>NUCLEOTIDE SEQUENCE [LARGE SCALE GENOMIC DNA]</scope>
    <source>
        <strain evidence="10 11">DSM 16209</strain>
    </source>
</reference>
<dbReference type="InterPro" id="IPR003369">
    <property type="entry name" value="TatA/B/E"/>
</dbReference>
<evidence type="ECO:0000256" key="2">
    <source>
        <dbReference type="ARBA" id="ARBA00022448"/>
    </source>
</evidence>
<dbReference type="GO" id="GO:0043953">
    <property type="term" value="P:protein transport by the Tat complex"/>
    <property type="evidence" value="ECO:0007669"/>
    <property type="project" value="UniProtKB-UniRule"/>
</dbReference>
<dbReference type="AlphaFoldDB" id="A0A162PE38"/>
<keyword evidence="7 9" id="KW-0811">Translocation</keyword>
<evidence type="ECO:0000256" key="3">
    <source>
        <dbReference type="ARBA" id="ARBA00022475"/>
    </source>
</evidence>
<evidence type="ECO:0000256" key="4">
    <source>
        <dbReference type="ARBA" id="ARBA00022692"/>
    </source>
</evidence>
<dbReference type="EMBL" id="LVJE01000001">
    <property type="protein sequence ID" value="OAB31540.1"/>
    <property type="molecule type" value="Genomic_DNA"/>
</dbReference>
<name>A0A162PE38_9FLAO</name>
<keyword evidence="6 9" id="KW-1133">Transmembrane helix</keyword>
<dbReference type="GO" id="GO:0033281">
    <property type="term" value="C:TAT protein transport complex"/>
    <property type="evidence" value="ECO:0007669"/>
    <property type="project" value="UniProtKB-UniRule"/>
</dbReference>
<dbReference type="PANTHER" id="PTHR42982">
    <property type="entry name" value="SEC-INDEPENDENT PROTEIN TRANSLOCASE PROTEIN TATA"/>
    <property type="match status" value="1"/>
</dbReference>
<accession>A0A162PE38</accession>
<keyword evidence="3 9" id="KW-1003">Cell membrane</keyword>
<evidence type="ECO:0000256" key="9">
    <source>
        <dbReference type="HAMAP-Rule" id="MF_00236"/>
    </source>
</evidence>
<keyword evidence="11" id="KW-1185">Reference proteome</keyword>
<organism evidence="10 11">
    <name type="scientific">Flavobacterium fryxellicola</name>
    <dbReference type="NCBI Taxonomy" id="249352"/>
    <lineage>
        <taxon>Bacteria</taxon>
        <taxon>Pseudomonadati</taxon>
        <taxon>Bacteroidota</taxon>
        <taxon>Flavobacteriia</taxon>
        <taxon>Flavobacteriales</taxon>
        <taxon>Flavobacteriaceae</taxon>
        <taxon>Flavobacterium</taxon>
    </lineage>
</organism>
<dbReference type="RefSeq" id="WP_066075957.1">
    <property type="nucleotide sequence ID" value="NZ_FRDK01000001.1"/>
</dbReference>
<evidence type="ECO:0000256" key="5">
    <source>
        <dbReference type="ARBA" id="ARBA00022927"/>
    </source>
</evidence>
<comment type="function">
    <text evidence="9">Part of the twin-arginine translocation (Tat) system that transports large folded proteins containing a characteristic twin-arginine motif in their signal peptide across membranes. TatA could form the protein-conducting channel of the Tat system.</text>
</comment>
<comment type="caution">
    <text evidence="10">The sequence shown here is derived from an EMBL/GenBank/DDBJ whole genome shotgun (WGS) entry which is preliminary data.</text>
</comment>
<proteinExistence type="inferred from homology"/>
<evidence type="ECO:0000256" key="8">
    <source>
        <dbReference type="ARBA" id="ARBA00023136"/>
    </source>
</evidence>
<dbReference type="STRING" id="249352.SAMN05444395_101452"/>
<keyword evidence="4 9" id="KW-0812">Transmembrane</keyword>
<dbReference type="Pfam" id="PF02416">
    <property type="entry name" value="TatA_B_E"/>
    <property type="match status" value="1"/>
</dbReference>
<evidence type="ECO:0000256" key="6">
    <source>
        <dbReference type="ARBA" id="ARBA00022989"/>
    </source>
</evidence>
<dbReference type="HAMAP" id="MF_00236">
    <property type="entry name" value="TatA_E"/>
    <property type="match status" value="1"/>
</dbReference>
<comment type="subcellular location">
    <subcellularLocation>
        <location evidence="1 9">Cell membrane</location>
        <topology evidence="1 9">Single-pass membrane protein</topology>
    </subcellularLocation>
</comment>
<evidence type="ECO:0000313" key="10">
    <source>
        <dbReference type="EMBL" id="OAB31540.1"/>
    </source>
</evidence>
<keyword evidence="5 9" id="KW-0653">Protein transport</keyword>
<feature type="transmembrane region" description="Helical" evidence="9">
    <location>
        <begin position="6"/>
        <end position="22"/>
    </location>
</feature>
<dbReference type="Proteomes" id="UP000077164">
    <property type="component" value="Unassembled WGS sequence"/>
</dbReference>